<dbReference type="AlphaFoldDB" id="E0TV56"/>
<dbReference type="KEGG" id="bss:BSUW23_13450"/>
<dbReference type="InterPro" id="IPR055170">
    <property type="entry name" value="GFO_IDH_MocA-like_dom"/>
</dbReference>
<dbReference type="GO" id="GO:0016491">
    <property type="term" value="F:oxidoreductase activity"/>
    <property type="evidence" value="ECO:0007669"/>
    <property type="project" value="UniProtKB-KW"/>
</dbReference>
<dbReference type="SUPFAM" id="SSF55347">
    <property type="entry name" value="Glyceraldehyde-3-phosphate dehydrogenase-like, C-terminal domain"/>
    <property type="match status" value="1"/>
</dbReference>
<dbReference type="FunFam" id="3.30.360.10:FF:000023">
    <property type="entry name" value="Inositol 2-dehydrogenase"/>
    <property type="match status" value="1"/>
</dbReference>
<feature type="domain" description="Gfo/Idh/MocA-like oxidoreductase N-terminal" evidence="3">
    <location>
        <begin position="7"/>
        <end position="124"/>
    </location>
</feature>
<dbReference type="PANTHER" id="PTHR42840:SF3">
    <property type="entry name" value="BINDING ROSSMANN FOLD OXIDOREDUCTASE, PUTATIVE (AFU_ORTHOLOGUE AFUA_2G10240)-RELATED"/>
    <property type="match status" value="1"/>
</dbReference>
<dbReference type="InterPro" id="IPR030827">
    <property type="entry name" value="Myo_inos_IolG"/>
</dbReference>
<dbReference type="EMBL" id="CP002183">
    <property type="protein sequence ID" value="ADM38727.1"/>
    <property type="molecule type" value="Genomic_DNA"/>
</dbReference>
<proteinExistence type="inferred from homology"/>
<comment type="similarity">
    <text evidence="1">Belongs to the Gfo/Idh/MocA family.</text>
</comment>
<dbReference type="InterPro" id="IPR000683">
    <property type="entry name" value="Gfo/Idh/MocA-like_OxRdtase_N"/>
</dbReference>
<name>E0TV56_BACSH</name>
<dbReference type="Gene3D" id="3.40.50.720">
    <property type="entry name" value="NAD(P)-binding Rossmann-like Domain"/>
    <property type="match status" value="1"/>
</dbReference>
<dbReference type="Pfam" id="PF01408">
    <property type="entry name" value="GFO_IDH_MocA"/>
    <property type="match status" value="1"/>
</dbReference>
<reference key="1">
    <citation type="submission" date="2010-08" db="EMBL/GenBank/DDBJ databases">
        <authorList>
            <person name="Zeigler D.R."/>
        </authorList>
    </citation>
    <scope>NUCLEOTIDE SEQUENCE</scope>
    <source>
        <strain>W23</strain>
    </source>
</reference>
<accession>E0TV56</accession>
<gene>
    <name evidence="5" type="primary">yrbE</name>
    <name evidence="5" type="ordered locus">BSUW23_13450</name>
</gene>
<dbReference type="InterPro" id="IPR036291">
    <property type="entry name" value="NAD(P)-bd_dom_sf"/>
</dbReference>
<dbReference type="Pfam" id="PF22725">
    <property type="entry name" value="GFO_IDH_MocA_C3"/>
    <property type="match status" value="1"/>
</dbReference>
<evidence type="ECO:0000259" key="4">
    <source>
        <dbReference type="Pfam" id="PF22725"/>
    </source>
</evidence>
<evidence type="ECO:0000259" key="3">
    <source>
        <dbReference type="Pfam" id="PF01408"/>
    </source>
</evidence>
<sequence>MTKQIVTGIIGAGRIGKLHVQNIRRIPHMKIKAVSDIQVSRIKSWADSHQIEYITSDYRELLHDPDIDAVFICSPTAVHAQMIREAAEAKKHIFCEKPVSFCLDETKEALAAVRKHGVALQVGFNRRFDPHFKKIKTIVENGEIGTPHLLKITSRDPEPPNIDYVRTSGGLFMDMSIHDFDMARYIMGNEVTEVYAKGAALVNPSFAELGDIDTAVITLTFENGAMAVIDNSRQAVYGYDQRVEVFGTKGSAAADNSRPTTVEVSTADFVMKDKPHFFFLERYKDAYEEEILRFAEAIETNRETACTGNDGFQAERIARAAQQSLAFGMPVSIEHTEKKSHFDQTGLQFSKLGYRTSIDTLEKK</sequence>
<reference evidence="5 6" key="2">
    <citation type="journal article" date="2011" name="Microbiology">
        <title>The genome sequence of Bacillus subtilis subsp. spizizenii W23: insights into speciation within the B. subtilis complex and into the history of B. subtilis genetics.</title>
        <authorList>
            <person name="Zeigler D.R."/>
        </authorList>
    </citation>
    <scope>NUCLEOTIDE SEQUENCE [LARGE SCALE GENOMIC DNA]</scope>
    <source>
        <strain evidence="6">ATCC 23059 / NRRL B-14472 / W23</strain>
    </source>
</reference>
<dbReference type="Proteomes" id="UP000002233">
    <property type="component" value="Chromosome"/>
</dbReference>
<evidence type="ECO:0000256" key="1">
    <source>
        <dbReference type="ARBA" id="ARBA00010928"/>
    </source>
</evidence>
<dbReference type="HOGENOM" id="CLU_023194_0_3_9"/>
<dbReference type="SUPFAM" id="SSF51735">
    <property type="entry name" value="NAD(P)-binding Rossmann-fold domains"/>
    <property type="match status" value="1"/>
</dbReference>
<evidence type="ECO:0000313" key="6">
    <source>
        <dbReference type="Proteomes" id="UP000002233"/>
    </source>
</evidence>
<dbReference type="PANTHER" id="PTHR42840">
    <property type="entry name" value="NAD(P)-BINDING ROSSMANN-FOLD SUPERFAMILY PROTEIN-RELATED"/>
    <property type="match status" value="1"/>
</dbReference>
<dbReference type="Gene3D" id="3.30.360.10">
    <property type="entry name" value="Dihydrodipicolinate Reductase, domain 2"/>
    <property type="match status" value="1"/>
</dbReference>
<evidence type="ECO:0000256" key="2">
    <source>
        <dbReference type="ARBA" id="ARBA00023002"/>
    </source>
</evidence>
<evidence type="ECO:0000313" key="5">
    <source>
        <dbReference type="EMBL" id="ADM38727.1"/>
    </source>
</evidence>
<keyword evidence="2" id="KW-0560">Oxidoreductase</keyword>
<dbReference type="RefSeq" id="WP_003222657.1">
    <property type="nucleotide sequence ID" value="NC_014479.1"/>
</dbReference>
<feature type="domain" description="GFO/IDH/MocA-like oxidoreductase" evidence="4">
    <location>
        <begin position="132"/>
        <end position="252"/>
    </location>
</feature>
<protein>
    <submittedName>
        <fullName evidence="5">Putative oxidoreductase</fullName>
    </submittedName>
</protein>
<organism evidence="5 6">
    <name type="scientific">Bacillus spizizenii (strain ATCC 23059 / NRRL B-14472 / W23)</name>
    <name type="common">Bacillus subtilis subsp. spizizenii</name>
    <dbReference type="NCBI Taxonomy" id="655816"/>
    <lineage>
        <taxon>Bacteria</taxon>
        <taxon>Bacillati</taxon>
        <taxon>Bacillota</taxon>
        <taxon>Bacilli</taxon>
        <taxon>Bacillales</taxon>
        <taxon>Bacillaceae</taxon>
        <taxon>Bacillus</taxon>
    </lineage>
</organism>
<dbReference type="NCBIfam" id="TIGR04380">
    <property type="entry name" value="myo_inos_iolG"/>
    <property type="match status" value="1"/>
</dbReference>
<dbReference type="GO" id="GO:0000166">
    <property type="term" value="F:nucleotide binding"/>
    <property type="evidence" value="ECO:0007669"/>
    <property type="project" value="InterPro"/>
</dbReference>